<organism evidence="4 5">
    <name type="scientific">Mycena pura</name>
    <dbReference type="NCBI Taxonomy" id="153505"/>
    <lineage>
        <taxon>Eukaryota</taxon>
        <taxon>Fungi</taxon>
        <taxon>Dikarya</taxon>
        <taxon>Basidiomycota</taxon>
        <taxon>Agaricomycotina</taxon>
        <taxon>Agaricomycetes</taxon>
        <taxon>Agaricomycetidae</taxon>
        <taxon>Agaricales</taxon>
        <taxon>Marasmiineae</taxon>
        <taxon>Mycenaceae</taxon>
        <taxon>Mycena</taxon>
    </lineage>
</organism>
<feature type="domain" description="RRM" evidence="3">
    <location>
        <begin position="108"/>
        <end position="179"/>
    </location>
</feature>
<dbReference type="GO" id="GO:0003723">
    <property type="term" value="F:RNA binding"/>
    <property type="evidence" value="ECO:0007669"/>
    <property type="project" value="UniProtKB-UniRule"/>
</dbReference>
<dbReference type="AlphaFoldDB" id="A0AAD6US41"/>
<dbReference type="Gene3D" id="3.30.70.330">
    <property type="match status" value="1"/>
</dbReference>
<dbReference type="Pfam" id="PF00076">
    <property type="entry name" value="RRM_1"/>
    <property type="match status" value="1"/>
</dbReference>
<comment type="caution">
    <text evidence="4">The sequence shown here is derived from an EMBL/GenBank/DDBJ whole genome shotgun (WGS) entry which is preliminary data.</text>
</comment>
<gene>
    <name evidence="4" type="ORF">GGX14DRAFT_601192</name>
</gene>
<dbReference type="EMBL" id="JARJCW010000137">
    <property type="protein sequence ID" value="KAJ7191116.1"/>
    <property type="molecule type" value="Genomic_DNA"/>
</dbReference>
<reference evidence="4" key="1">
    <citation type="submission" date="2023-03" db="EMBL/GenBank/DDBJ databases">
        <title>Massive genome expansion in bonnet fungi (Mycena s.s.) driven by repeated elements and novel gene families across ecological guilds.</title>
        <authorList>
            <consortium name="Lawrence Berkeley National Laboratory"/>
            <person name="Harder C.B."/>
            <person name="Miyauchi S."/>
            <person name="Viragh M."/>
            <person name="Kuo A."/>
            <person name="Thoen E."/>
            <person name="Andreopoulos B."/>
            <person name="Lu D."/>
            <person name="Skrede I."/>
            <person name="Drula E."/>
            <person name="Henrissat B."/>
            <person name="Morin E."/>
            <person name="Kohler A."/>
            <person name="Barry K."/>
            <person name="LaButti K."/>
            <person name="Morin E."/>
            <person name="Salamov A."/>
            <person name="Lipzen A."/>
            <person name="Mereny Z."/>
            <person name="Hegedus B."/>
            <person name="Baldrian P."/>
            <person name="Stursova M."/>
            <person name="Weitz H."/>
            <person name="Taylor A."/>
            <person name="Grigoriev I.V."/>
            <person name="Nagy L.G."/>
            <person name="Martin F."/>
            <person name="Kauserud H."/>
        </authorList>
    </citation>
    <scope>NUCLEOTIDE SEQUENCE</scope>
    <source>
        <strain evidence="4">9144</strain>
    </source>
</reference>
<evidence type="ECO:0000256" key="2">
    <source>
        <dbReference type="SAM" id="MobiDB-lite"/>
    </source>
</evidence>
<dbReference type="InterPro" id="IPR035979">
    <property type="entry name" value="RBD_domain_sf"/>
</dbReference>
<evidence type="ECO:0000259" key="3">
    <source>
        <dbReference type="PROSITE" id="PS50102"/>
    </source>
</evidence>
<proteinExistence type="predicted"/>
<dbReference type="PROSITE" id="PS50102">
    <property type="entry name" value="RRM"/>
    <property type="match status" value="1"/>
</dbReference>
<dbReference type="SUPFAM" id="SSF54928">
    <property type="entry name" value="RNA-binding domain, RBD"/>
    <property type="match status" value="1"/>
</dbReference>
<dbReference type="SMART" id="SM00360">
    <property type="entry name" value="RRM"/>
    <property type="match status" value="1"/>
</dbReference>
<evidence type="ECO:0000313" key="5">
    <source>
        <dbReference type="Proteomes" id="UP001219525"/>
    </source>
</evidence>
<accession>A0AAD6US41</accession>
<dbReference type="InterPro" id="IPR000504">
    <property type="entry name" value="RRM_dom"/>
</dbReference>
<feature type="compositionally biased region" description="Polar residues" evidence="2">
    <location>
        <begin position="84"/>
        <end position="94"/>
    </location>
</feature>
<dbReference type="InterPro" id="IPR012677">
    <property type="entry name" value="Nucleotide-bd_a/b_plait_sf"/>
</dbReference>
<dbReference type="Proteomes" id="UP001219525">
    <property type="component" value="Unassembled WGS sequence"/>
</dbReference>
<evidence type="ECO:0000256" key="1">
    <source>
        <dbReference type="PROSITE-ProRule" id="PRU00176"/>
    </source>
</evidence>
<feature type="region of interest" description="Disordered" evidence="2">
    <location>
        <begin position="74"/>
        <end position="105"/>
    </location>
</feature>
<protein>
    <recommendedName>
        <fullName evidence="3">RRM domain-containing protein</fullName>
    </recommendedName>
</protein>
<keyword evidence="5" id="KW-1185">Reference proteome</keyword>
<name>A0AAD6US41_9AGAR</name>
<evidence type="ECO:0000313" key="4">
    <source>
        <dbReference type="EMBL" id="KAJ7191116.1"/>
    </source>
</evidence>
<sequence length="233" mass="25285">MTTADVLLTFEPKHSALAHGLEDGEIVVGEQPASKAQPNRHGHRPAFATSHVRRDPGSRATPCFAAELRLRSRNHRPHEPAAVASQTTALQSNLAPAHAAPADKDKTPNVYINGLPPNFPKDQLSALAAPLGAVRSFARHVGDAETGYGLVLFDDIASAERCINSLRRYRNLHPMFSKQVHKIPGTVWPGNAITSVGRHPRFQGVHTGTPGWIQLGSQLDPGWSWGRLNPFAH</sequence>
<keyword evidence="1" id="KW-0694">RNA-binding</keyword>